<keyword evidence="3" id="KW-1185">Reference proteome</keyword>
<dbReference type="EMBL" id="OZ004257">
    <property type="protein sequence ID" value="CAK7908137.1"/>
    <property type="molecule type" value="Genomic_DNA"/>
</dbReference>
<evidence type="ECO:0000313" key="2">
    <source>
        <dbReference type="EMBL" id="CAK7908137.1"/>
    </source>
</evidence>
<feature type="chain" id="PRO_5045901823" evidence="1">
    <location>
        <begin position="24"/>
        <end position="302"/>
    </location>
</feature>
<gene>
    <name evidence="2" type="ORF">CAAN4_E08922</name>
</gene>
<reference evidence="2 3" key="1">
    <citation type="submission" date="2024-01" db="EMBL/GenBank/DDBJ databases">
        <authorList>
            <consortium name="Genoscope - CEA"/>
            <person name="William W."/>
        </authorList>
    </citation>
    <scope>NUCLEOTIDE SEQUENCE [LARGE SCALE GENOMIC DNA]</scope>
    <source>
        <strain evidence="2 3">29B2s-10</strain>
    </source>
</reference>
<protein>
    <submittedName>
        <fullName evidence="2">Uncharacterized protein</fullName>
    </submittedName>
</protein>
<organism evidence="2 3">
    <name type="scientific">[Candida] anglica</name>
    <dbReference type="NCBI Taxonomy" id="148631"/>
    <lineage>
        <taxon>Eukaryota</taxon>
        <taxon>Fungi</taxon>
        <taxon>Dikarya</taxon>
        <taxon>Ascomycota</taxon>
        <taxon>Saccharomycotina</taxon>
        <taxon>Pichiomycetes</taxon>
        <taxon>Debaryomycetaceae</taxon>
        <taxon>Kurtzmaniella</taxon>
    </lineage>
</organism>
<keyword evidence="1" id="KW-0732">Signal</keyword>
<feature type="signal peptide" evidence="1">
    <location>
        <begin position="1"/>
        <end position="23"/>
    </location>
</feature>
<accession>A0ABP0ECV5</accession>
<dbReference type="Proteomes" id="UP001497600">
    <property type="component" value="Chromosome E"/>
</dbReference>
<name>A0ABP0ECV5_9ASCO</name>
<proteinExistence type="predicted"/>
<evidence type="ECO:0000256" key="1">
    <source>
        <dbReference type="SAM" id="SignalP"/>
    </source>
</evidence>
<evidence type="ECO:0000313" key="3">
    <source>
        <dbReference type="Proteomes" id="UP001497600"/>
    </source>
</evidence>
<sequence>MSLILLRLIICFVSILIVKSVFAAPHLSPSSTSPIELSTTIQKVGSYSKSFKTEKELIESTFWKELVKKKDPSVAESTVIYLVDSNTVYHFAASETDPNGVYGLPGWMSSKRNIELLQVEYGKGFRASVEDIPVSPCMSSVISSGGGSFSQSYTWGQTLSLKLSPSISLNSALLGLTLNTQMDTLDVSYSSTGGISCNAPPGGKVQVFSTVSYMYFPEARKRDVLFRGKLDKFEPSSNWTRIANEESKYSKFGAVFFDMSYIPQHECVTKSQFLLCGENERTLDMNNRSLNLMKGLELATIQ</sequence>